<dbReference type="InterPro" id="IPR036047">
    <property type="entry name" value="F-box-like_dom_sf"/>
</dbReference>
<evidence type="ECO:0000259" key="1">
    <source>
        <dbReference type="SMART" id="SM00256"/>
    </source>
</evidence>
<gene>
    <name evidence="2" type="ORF">B9Z55_026999</name>
</gene>
<accession>A0A2G5SIC7</accession>
<dbReference type="Proteomes" id="UP000230233">
    <property type="component" value="Unassembled WGS sequence"/>
</dbReference>
<sequence>MPLTINDMPVHIFEKICSNLGEDYQEKYRFVLRNVCKSFRRLVDSWTPKFNKISIYSDYFDCQIALIDLARLDNRLKSTQVDLSRFESIIVLSRLSEKVDLKSTQVDFKST</sequence>
<dbReference type="OrthoDB" id="5908779at2759"/>
<reference evidence="3" key="1">
    <citation type="submission" date="2017-10" db="EMBL/GenBank/DDBJ databases">
        <title>Rapid genome shrinkage in a self-fertile nematode reveals novel sperm competition proteins.</title>
        <authorList>
            <person name="Yin D."/>
            <person name="Schwarz E.M."/>
            <person name="Thomas C.G."/>
            <person name="Felde R.L."/>
            <person name="Korf I.F."/>
            <person name="Cutter A.D."/>
            <person name="Schartner C.M."/>
            <person name="Ralston E.J."/>
            <person name="Meyer B.J."/>
            <person name="Haag E.S."/>
        </authorList>
    </citation>
    <scope>NUCLEOTIDE SEQUENCE [LARGE SCALE GENOMIC DNA]</scope>
    <source>
        <strain evidence="3">JU1422</strain>
    </source>
</reference>
<evidence type="ECO:0000313" key="3">
    <source>
        <dbReference type="Proteomes" id="UP000230233"/>
    </source>
</evidence>
<keyword evidence="3" id="KW-1185">Reference proteome</keyword>
<organism evidence="2 3">
    <name type="scientific">Caenorhabditis nigoni</name>
    <dbReference type="NCBI Taxonomy" id="1611254"/>
    <lineage>
        <taxon>Eukaryota</taxon>
        <taxon>Metazoa</taxon>
        <taxon>Ecdysozoa</taxon>
        <taxon>Nematoda</taxon>
        <taxon>Chromadorea</taxon>
        <taxon>Rhabditida</taxon>
        <taxon>Rhabditina</taxon>
        <taxon>Rhabditomorpha</taxon>
        <taxon>Rhabditoidea</taxon>
        <taxon>Rhabditidae</taxon>
        <taxon>Peloderinae</taxon>
        <taxon>Caenorhabditis</taxon>
    </lineage>
</organism>
<dbReference type="EMBL" id="PDUG01000007">
    <property type="protein sequence ID" value="PIC14824.1"/>
    <property type="molecule type" value="Genomic_DNA"/>
</dbReference>
<evidence type="ECO:0000313" key="2">
    <source>
        <dbReference type="EMBL" id="PIC14824.1"/>
    </source>
</evidence>
<feature type="domain" description="F-box" evidence="1">
    <location>
        <begin position="8"/>
        <end position="52"/>
    </location>
</feature>
<proteinExistence type="predicted"/>
<name>A0A2G5SIC7_9PELO</name>
<dbReference type="SUPFAM" id="SSF81383">
    <property type="entry name" value="F-box domain"/>
    <property type="match status" value="1"/>
</dbReference>
<dbReference type="InterPro" id="IPR001810">
    <property type="entry name" value="F-box_dom"/>
</dbReference>
<dbReference type="Pfam" id="PF00646">
    <property type="entry name" value="F-box"/>
    <property type="match status" value="1"/>
</dbReference>
<comment type="caution">
    <text evidence="2">The sequence shown here is derived from an EMBL/GenBank/DDBJ whole genome shotgun (WGS) entry which is preliminary data.</text>
</comment>
<dbReference type="CDD" id="cd22150">
    <property type="entry name" value="F-box_CeFBXA-like"/>
    <property type="match status" value="1"/>
</dbReference>
<protein>
    <recommendedName>
        <fullName evidence="1">F-box domain-containing protein</fullName>
    </recommendedName>
</protein>
<dbReference type="SMART" id="SM00256">
    <property type="entry name" value="FBOX"/>
    <property type="match status" value="1"/>
</dbReference>
<dbReference type="AlphaFoldDB" id="A0A2G5SIC7"/>